<evidence type="ECO:0000313" key="1">
    <source>
        <dbReference type="EMBL" id="WXB91907.1"/>
    </source>
</evidence>
<protein>
    <recommendedName>
        <fullName evidence="3">CpXC domain-containing protein</fullName>
    </recommendedName>
</protein>
<sequence length="150" mass="17616">MEISVAIRLDNNGLLRKECPFCEREFKIFYDQLAEETRDKFYCPHCGLPAPFNTQYTKDQVQFIMDLTKNHVIDELNKSFGKMKKRSSNSTLKINYKPMKKTDPRTQIELNDMEEIITSCCKETIFLESPATWKAIYCHKCGDINFPEKL</sequence>
<gene>
    <name evidence="1" type="ORF">WDJ61_11580</name>
</gene>
<evidence type="ECO:0000313" key="2">
    <source>
        <dbReference type="Proteomes" id="UP001387364"/>
    </source>
</evidence>
<dbReference type="EMBL" id="CP147404">
    <property type="protein sequence ID" value="WXB91907.1"/>
    <property type="molecule type" value="Genomic_DNA"/>
</dbReference>
<evidence type="ECO:0008006" key="3">
    <source>
        <dbReference type="Google" id="ProtNLM"/>
    </source>
</evidence>
<dbReference type="Proteomes" id="UP001387364">
    <property type="component" value="Chromosome"/>
</dbReference>
<proteinExistence type="predicted"/>
<keyword evidence="2" id="KW-1185">Reference proteome</keyword>
<accession>A0ABZ2N2X2</accession>
<organism evidence="1 2">
    <name type="scientific">Bacillus kandeliae</name>
    <dbReference type="NCBI Taxonomy" id="3129297"/>
    <lineage>
        <taxon>Bacteria</taxon>
        <taxon>Bacillati</taxon>
        <taxon>Bacillota</taxon>
        <taxon>Bacilli</taxon>
        <taxon>Bacillales</taxon>
        <taxon>Bacillaceae</taxon>
        <taxon>Bacillus</taxon>
    </lineage>
</organism>
<dbReference type="RefSeq" id="WP_338749866.1">
    <property type="nucleotide sequence ID" value="NZ_CP147404.1"/>
</dbReference>
<name>A0ABZ2N2X2_9BACI</name>
<reference evidence="1 2" key="1">
    <citation type="submission" date="2024-02" db="EMBL/GenBank/DDBJ databases">
        <title>Seven novel Bacillus-like species.</title>
        <authorList>
            <person name="Liu G."/>
        </authorList>
    </citation>
    <scope>NUCLEOTIDE SEQUENCE [LARGE SCALE GENOMIC DNA]</scope>
    <source>
        <strain evidence="1 2">FJAT-52991</strain>
    </source>
</reference>